<feature type="domain" description="DUF11" evidence="1">
    <location>
        <begin position="12"/>
        <end position="133"/>
    </location>
</feature>
<name>A0A448HG21_9ACTO</name>
<evidence type="ECO:0000259" key="1">
    <source>
        <dbReference type="Pfam" id="PF01345"/>
    </source>
</evidence>
<evidence type="ECO:0000313" key="2">
    <source>
        <dbReference type="EMBL" id="VEG27357.1"/>
    </source>
</evidence>
<feature type="domain" description="DUF11" evidence="1">
    <location>
        <begin position="144"/>
        <end position="223"/>
    </location>
</feature>
<dbReference type="InterPro" id="IPR013783">
    <property type="entry name" value="Ig-like_fold"/>
</dbReference>
<dbReference type="InterPro" id="IPR051172">
    <property type="entry name" value="Chlamydia_OmcB"/>
</dbReference>
<dbReference type="KEGG" id="ahw:NCTC11636_00990"/>
<sequence length="264" mass="26390">MPVRAVAASSVDLIVQLNVPATAGAGSAFEATITITNRGAETATDVGLSLVMDAGTASIAATAGTATGGASPAEQLTVSGTSVTGTIPSLPPLGTVTVVVTGRYPVTSSAAFEAAATVGPADTEIDPSTNTVTQNTALDRSASVSVSKTQDLSTVASGQTRTYTVTYTNTGTTDITGLTVRDQYNLGTNATRIESSVSCAPSSTAPCPTWANGTTQSNTNTTFIYPFNNPVNLPAGTSLVLTVPGVLGVFRTVCFGVSGRLSAA</sequence>
<dbReference type="Proteomes" id="UP000266895">
    <property type="component" value="Chromosome"/>
</dbReference>
<gene>
    <name evidence="2" type="ORF">NCTC11636_00990</name>
</gene>
<reference evidence="2 3" key="1">
    <citation type="submission" date="2018-12" db="EMBL/GenBank/DDBJ databases">
        <authorList>
            <consortium name="Pathogen Informatics"/>
        </authorList>
    </citation>
    <scope>NUCLEOTIDE SEQUENCE [LARGE SCALE GENOMIC DNA]</scope>
    <source>
        <strain evidence="2 3">NCTC11636</strain>
    </source>
</reference>
<organism evidence="2 3">
    <name type="scientific">Actinomyces howellii</name>
    <dbReference type="NCBI Taxonomy" id="52771"/>
    <lineage>
        <taxon>Bacteria</taxon>
        <taxon>Bacillati</taxon>
        <taxon>Actinomycetota</taxon>
        <taxon>Actinomycetes</taxon>
        <taxon>Actinomycetales</taxon>
        <taxon>Actinomycetaceae</taxon>
        <taxon>Actinomyces</taxon>
    </lineage>
</organism>
<dbReference type="EMBL" id="LR134350">
    <property type="protein sequence ID" value="VEG27357.1"/>
    <property type="molecule type" value="Genomic_DNA"/>
</dbReference>
<dbReference type="InterPro" id="IPR047589">
    <property type="entry name" value="DUF11_rpt"/>
</dbReference>
<dbReference type="AlphaFoldDB" id="A0A448HG21"/>
<dbReference type="GO" id="GO:0005975">
    <property type="term" value="P:carbohydrate metabolic process"/>
    <property type="evidence" value="ECO:0007669"/>
    <property type="project" value="UniProtKB-ARBA"/>
</dbReference>
<protein>
    <submittedName>
        <fullName evidence="2">Conserved repeat domain</fullName>
    </submittedName>
</protein>
<dbReference type="PANTHER" id="PTHR34819">
    <property type="entry name" value="LARGE CYSTEINE-RICH PERIPLASMIC PROTEIN OMCB"/>
    <property type="match status" value="1"/>
</dbReference>
<dbReference type="InterPro" id="IPR001434">
    <property type="entry name" value="OmcB-like_DUF11"/>
</dbReference>
<proteinExistence type="predicted"/>
<dbReference type="NCBIfam" id="TIGR01451">
    <property type="entry name" value="B_ant_repeat"/>
    <property type="match status" value="1"/>
</dbReference>
<dbReference type="PANTHER" id="PTHR34819:SF3">
    <property type="entry name" value="CELL SURFACE PROTEIN"/>
    <property type="match status" value="1"/>
</dbReference>
<keyword evidence="3" id="KW-1185">Reference proteome</keyword>
<dbReference type="Gene3D" id="2.60.40.10">
    <property type="entry name" value="Immunoglobulins"/>
    <property type="match status" value="1"/>
</dbReference>
<accession>A0A448HG21</accession>
<dbReference type="Pfam" id="PF01345">
    <property type="entry name" value="DUF11"/>
    <property type="match status" value="2"/>
</dbReference>
<evidence type="ECO:0000313" key="3">
    <source>
        <dbReference type="Proteomes" id="UP000266895"/>
    </source>
</evidence>